<dbReference type="SUPFAM" id="SSF53098">
    <property type="entry name" value="Ribonuclease H-like"/>
    <property type="match status" value="1"/>
</dbReference>
<keyword evidence="17" id="KW-1185">Reference proteome</keyword>
<dbReference type="GO" id="GO:0046872">
    <property type="term" value="F:metal ion binding"/>
    <property type="evidence" value="ECO:0007669"/>
    <property type="project" value="UniProtKB-KW"/>
</dbReference>
<dbReference type="GO" id="GO:0006310">
    <property type="term" value="P:DNA recombination"/>
    <property type="evidence" value="ECO:0007669"/>
    <property type="project" value="UniProtKB-KW"/>
</dbReference>
<dbReference type="InterPro" id="IPR036397">
    <property type="entry name" value="RNaseH_sf"/>
</dbReference>
<keyword evidence="4" id="KW-0479">Metal-binding</keyword>
<name>I2FUT5_USTHO</name>
<dbReference type="eggNOG" id="KOG0017">
    <property type="taxonomic scope" value="Eukaryota"/>
</dbReference>
<accession>I2FUT5</accession>
<dbReference type="GO" id="GO:0005634">
    <property type="term" value="C:nucleus"/>
    <property type="evidence" value="ECO:0007669"/>
    <property type="project" value="UniProtKB-ARBA"/>
</dbReference>
<evidence type="ECO:0000256" key="9">
    <source>
        <dbReference type="ARBA" id="ARBA00022908"/>
    </source>
</evidence>
<evidence type="ECO:0000256" key="1">
    <source>
        <dbReference type="ARBA" id="ARBA00022578"/>
    </source>
</evidence>
<evidence type="ECO:0000256" key="12">
    <source>
        <dbReference type="ARBA" id="ARBA00023172"/>
    </source>
</evidence>
<organism evidence="16 17">
    <name type="scientific">Ustilago hordei</name>
    <name type="common">Barley covered smut fungus</name>
    <dbReference type="NCBI Taxonomy" id="120017"/>
    <lineage>
        <taxon>Eukaryota</taxon>
        <taxon>Fungi</taxon>
        <taxon>Dikarya</taxon>
        <taxon>Basidiomycota</taxon>
        <taxon>Ustilaginomycotina</taxon>
        <taxon>Ustilaginomycetes</taxon>
        <taxon>Ustilaginales</taxon>
        <taxon>Ustilaginaceae</taxon>
        <taxon>Ustilago</taxon>
    </lineage>
</organism>
<dbReference type="PANTHER" id="PTHR42648:SF11">
    <property type="entry name" value="TRANSPOSON TY4-P GAG-POL POLYPROTEIN"/>
    <property type="match status" value="1"/>
</dbReference>
<gene>
    <name evidence="16" type="ORF">UHOR_14564</name>
</gene>
<evidence type="ECO:0000256" key="10">
    <source>
        <dbReference type="ARBA" id="ARBA00022918"/>
    </source>
</evidence>
<evidence type="ECO:0000256" key="3">
    <source>
        <dbReference type="ARBA" id="ARBA00022722"/>
    </source>
</evidence>
<evidence type="ECO:0000313" key="17">
    <source>
        <dbReference type="Proteomes" id="UP000006174"/>
    </source>
</evidence>
<dbReference type="STRING" id="1128400.I2FUT5"/>
<keyword evidence="1" id="KW-0815">Transposition</keyword>
<evidence type="ECO:0000256" key="11">
    <source>
        <dbReference type="ARBA" id="ARBA00022932"/>
    </source>
</evidence>
<dbReference type="GO" id="GO:0003723">
    <property type="term" value="F:RNA binding"/>
    <property type="evidence" value="ECO:0007669"/>
    <property type="project" value="UniProtKB-KW"/>
</dbReference>
<dbReference type="HOGENOM" id="CLU_067403_0_0_1"/>
<evidence type="ECO:0000256" key="8">
    <source>
        <dbReference type="ARBA" id="ARBA00022884"/>
    </source>
</evidence>
<dbReference type="Gene3D" id="3.30.420.10">
    <property type="entry name" value="Ribonuclease H-like superfamily/Ribonuclease H"/>
    <property type="match status" value="1"/>
</dbReference>
<proteinExistence type="predicted"/>
<evidence type="ECO:0000313" key="16">
    <source>
        <dbReference type="EMBL" id="CCF50678.1"/>
    </source>
</evidence>
<keyword evidence="3" id="KW-0540">Nuclease</keyword>
<dbReference type="InterPro" id="IPR012337">
    <property type="entry name" value="RNaseH-like_sf"/>
</dbReference>
<dbReference type="AlphaFoldDB" id="I2FUT5"/>
<reference evidence="16 17" key="1">
    <citation type="journal article" date="2012" name="Plant Cell">
        <title>Genome comparison of barley and maize smut fungi reveals targeted loss of RNA silencing components and species-specific presence of transposable elements.</title>
        <authorList>
            <person name="Laurie J.D."/>
            <person name="Ali S."/>
            <person name="Linning R."/>
            <person name="Mannhaupt G."/>
            <person name="Wong P."/>
            <person name="Gueldener U."/>
            <person name="Muensterkoetter M."/>
            <person name="Moore R."/>
            <person name="Kahmann R."/>
            <person name="Bakkeren G."/>
            <person name="Schirawski J."/>
        </authorList>
    </citation>
    <scope>NUCLEOTIDE SEQUENCE [LARGE SCALE GENOMIC DNA]</scope>
    <source>
        <strain evidence="17">Uh4875-4</strain>
    </source>
</reference>
<dbReference type="Pfam" id="PF25597">
    <property type="entry name" value="SH3_retrovirus"/>
    <property type="match status" value="1"/>
</dbReference>
<keyword evidence="10" id="KW-0695">RNA-directed DNA polymerase</keyword>
<dbReference type="InterPro" id="IPR057670">
    <property type="entry name" value="SH3_retrovirus"/>
</dbReference>
<dbReference type="PANTHER" id="PTHR42648">
    <property type="entry name" value="TRANSPOSASE, PUTATIVE-RELATED"/>
    <property type="match status" value="1"/>
</dbReference>
<keyword evidence="9" id="KW-0229">DNA integration</keyword>
<evidence type="ECO:0000259" key="15">
    <source>
        <dbReference type="PROSITE" id="PS50994"/>
    </source>
</evidence>
<dbReference type="InterPro" id="IPR039537">
    <property type="entry name" value="Retrotran_Ty1/copia-like"/>
</dbReference>
<dbReference type="GO" id="GO:0016787">
    <property type="term" value="F:hydrolase activity"/>
    <property type="evidence" value="ECO:0007669"/>
    <property type="project" value="UniProtKB-KW"/>
</dbReference>
<dbReference type="GO" id="GO:0003964">
    <property type="term" value="F:RNA-directed DNA polymerase activity"/>
    <property type="evidence" value="ECO:0007669"/>
    <property type="project" value="UniProtKB-KW"/>
</dbReference>
<keyword evidence="5" id="KW-0255">Endonuclease</keyword>
<keyword evidence="8" id="KW-0694">RNA-binding</keyword>
<evidence type="ECO:0000256" key="6">
    <source>
        <dbReference type="ARBA" id="ARBA00022801"/>
    </source>
</evidence>
<evidence type="ECO:0000256" key="2">
    <source>
        <dbReference type="ARBA" id="ARBA00022695"/>
    </source>
</evidence>
<comment type="caution">
    <text evidence="16">The sequence shown here is derived from an EMBL/GenBank/DDBJ whole genome shotgun (WGS) entry which is preliminary data.</text>
</comment>
<keyword evidence="6" id="KW-0378">Hydrolase</keyword>
<comment type="catalytic activity">
    <reaction evidence="14">
        <text>DNA(n) + a 2'-deoxyribonucleoside 5'-triphosphate = DNA(n+1) + diphosphate</text>
        <dbReference type="Rhea" id="RHEA:22508"/>
        <dbReference type="Rhea" id="RHEA-COMP:17339"/>
        <dbReference type="Rhea" id="RHEA-COMP:17340"/>
        <dbReference type="ChEBI" id="CHEBI:33019"/>
        <dbReference type="ChEBI" id="CHEBI:61560"/>
        <dbReference type="ChEBI" id="CHEBI:173112"/>
        <dbReference type="EC" id="2.7.7.7"/>
    </reaction>
</comment>
<keyword evidence="11" id="KW-0239">DNA-directed DNA polymerase</keyword>
<comment type="catalytic activity">
    <reaction evidence="13">
        <text>DNA(n) + a 2'-deoxyribonucleoside 5'-triphosphate = DNA(n+1) + diphosphate</text>
        <dbReference type="Rhea" id="RHEA:22508"/>
        <dbReference type="Rhea" id="RHEA-COMP:17339"/>
        <dbReference type="Rhea" id="RHEA-COMP:17340"/>
        <dbReference type="ChEBI" id="CHEBI:33019"/>
        <dbReference type="ChEBI" id="CHEBI:61560"/>
        <dbReference type="ChEBI" id="CHEBI:173112"/>
        <dbReference type="EC" id="2.7.7.49"/>
    </reaction>
</comment>
<dbReference type="EMBL" id="CAGI01000157">
    <property type="protein sequence ID" value="CCF50678.1"/>
    <property type="molecule type" value="Genomic_DNA"/>
</dbReference>
<feature type="domain" description="Integrase catalytic" evidence="15">
    <location>
        <begin position="1"/>
        <end position="151"/>
    </location>
</feature>
<dbReference type="OMA" id="TITHFAL"/>
<keyword evidence="12" id="KW-0233">DNA recombination</keyword>
<sequence length="372" mass="42092">MTDLQGHPNYHHALVVVDNSSSFIHVKPLLSKAEAFPALRTWIKAAEIMTDHTLKCICSDNGSEWSSTEAEEWKRQAGFIWQKTTLYVSVQNGRAECTIRSLQERMHVMLVQRSSPKELWPYAIMVAGHTLNLTPSANANKVPYEEFYQKSAHGLAKLLQVFGCLAWIHLPKKDHIGKHGVRAIPGIMIGYNNKHKGWRFYTPGHSPSIQWSNLAMFHESKSWNNWPKTQSPLQFRLENLEAKDMKQEPENNEPELEVEVINIQDPLLDECTTLPINSTDNDRSEIAVKEILGEAQTAILNLTPTLKEALASNDARQWQEAICKELDGLEAMGTWEIVDTPPNANLVNSKIVLRLKLDADGIPVQHKVRLVT</sequence>
<evidence type="ECO:0000256" key="4">
    <source>
        <dbReference type="ARBA" id="ARBA00022723"/>
    </source>
</evidence>
<keyword evidence="2" id="KW-0548">Nucleotidyltransferase</keyword>
<evidence type="ECO:0000256" key="14">
    <source>
        <dbReference type="ARBA" id="ARBA00049244"/>
    </source>
</evidence>
<dbReference type="GO" id="GO:0015074">
    <property type="term" value="P:DNA integration"/>
    <property type="evidence" value="ECO:0007669"/>
    <property type="project" value="UniProtKB-KW"/>
</dbReference>
<protein>
    <recommendedName>
        <fullName evidence="15">Integrase catalytic domain-containing protein</fullName>
    </recommendedName>
</protein>
<evidence type="ECO:0000256" key="5">
    <source>
        <dbReference type="ARBA" id="ARBA00022759"/>
    </source>
</evidence>
<evidence type="ECO:0000256" key="13">
    <source>
        <dbReference type="ARBA" id="ARBA00048173"/>
    </source>
</evidence>
<evidence type="ECO:0000256" key="7">
    <source>
        <dbReference type="ARBA" id="ARBA00022842"/>
    </source>
</evidence>
<keyword evidence="11" id="KW-0808">Transferase</keyword>
<dbReference type="GO" id="GO:0004519">
    <property type="term" value="F:endonuclease activity"/>
    <property type="evidence" value="ECO:0007669"/>
    <property type="project" value="UniProtKB-KW"/>
</dbReference>
<dbReference type="GO" id="GO:0003887">
    <property type="term" value="F:DNA-directed DNA polymerase activity"/>
    <property type="evidence" value="ECO:0007669"/>
    <property type="project" value="UniProtKB-KW"/>
</dbReference>
<dbReference type="PROSITE" id="PS50994">
    <property type="entry name" value="INTEGRASE"/>
    <property type="match status" value="1"/>
</dbReference>
<dbReference type="InterPro" id="IPR001584">
    <property type="entry name" value="Integrase_cat-core"/>
</dbReference>
<dbReference type="Proteomes" id="UP000006174">
    <property type="component" value="Unassembled WGS sequence"/>
</dbReference>
<dbReference type="GO" id="GO:0032196">
    <property type="term" value="P:transposition"/>
    <property type="evidence" value="ECO:0007669"/>
    <property type="project" value="UniProtKB-KW"/>
</dbReference>
<keyword evidence="7" id="KW-0460">Magnesium</keyword>